<dbReference type="GO" id="GO:0006633">
    <property type="term" value="P:fatty acid biosynthetic process"/>
    <property type="evidence" value="ECO:0007669"/>
    <property type="project" value="TreeGrafter"/>
</dbReference>
<dbReference type="InterPro" id="IPR014030">
    <property type="entry name" value="Ketoacyl_synth_N"/>
</dbReference>
<dbReference type="GO" id="GO:0004315">
    <property type="term" value="F:3-oxoacyl-[acyl-carrier-protein] synthase activity"/>
    <property type="evidence" value="ECO:0007669"/>
    <property type="project" value="UniProtKB-EC"/>
</dbReference>
<dbReference type="Pfam" id="PF02801">
    <property type="entry name" value="Ketoacyl-synt_C"/>
    <property type="match status" value="1"/>
</dbReference>
<dbReference type="Proteomes" id="UP000315017">
    <property type="component" value="Chromosome"/>
</dbReference>
<dbReference type="SMART" id="SM00825">
    <property type="entry name" value="PKS_KS"/>
    <property type="match status" value="1"/>
</dbReference>
<dbReference type="PROSITE" id="PS52004">
    <property type="entry name" value="KS3_2"/>
    <property type="match status" value="1"/>
</dbReference>
<feature type="domain" description="Ketosynthase family 3 (KS3)" evidence="4">
    <location>
        <begin position="2"/>
        <end position="431"/>
    </location>
</feature>
<dbReference type="KEGG" id="aagg:ETAA8_37190"/>
<organism evidence="5 6">
    <name type="scientific">Anatilimnocola aggregata</name>
    <dbReference type="NCBI Taxonomy" id="2528021"/>
    <lineage>
        <taxon>Bacteria</taxon>
        <taxon>Pseudomonadati</taxon>
        <taxon>Planctomycetota</taxon>
        <taxon>Planctomycetia</taxon>
        <taxon>Pirellulales</taxon>
        <taxon>Pirellulaceae</taxon>
        <taxon>Anatilimnocola</taxon>
    </lineage>
</organism>
<name>A0A517YEG2_9BACT</name>
<evidence type="ECO:0000256" key="3">
    <source>
        <dbReference type="RuleBase" id="RU003694"/>
    </source>
</evidence>
<keyword evidence="2 3" id="KW-0808">Transferase</keyword>
<dbReference type="InterPro" id="IPR020841">
    <property type="entry name" value="PKS_Beta-ketoAc_synthase_dom"/>
</dbReference>
<evidence type="ECO:0000256" key="2">
    <source>
        <dbReference type="ARBA" id="ARBA00022679"/>
    </source>
</evidence>
<dbReference type="EC" id="2.3.1.179" evidence="5"/>
<dbReference type="AlphaFoldDB" id="A0A517YEG2"/>
<dbReference type="GO" id="GO:0005829">
    <property type="term" value="C:cytosol"/>
    <property type="evidence" value="ECO:0007669"/>
    <property type="project" value="TreeGrafter"/>
</dbReference>
<comment type="similarity">
    <text evidence="1 3">Belongs to the thiolase-like superfamily. Beta-ketoacyl-ACP synthases family.</text>
</comment>
<dbReference type="RefSeq" id="WP_145091197.1">
    <property type="nucleotide sequence ID" value="NZ_CP036274.1"/>
</dbReference>
<dbReference type="SUPFAM" id="SSF53901">
    <property type="entry name" value="Thiolase-like"/>
    <property type="match status" value="2"/>
</dbReference>
<dbReference type="Gene3D" id="3.40.47.10">
    <property type="match status" value="2"/>
</dbReference>
<dbReference type="Pfam" id="PF00109">
    <property type="entry name" value="ketoacyl-synt"/>
    <property type="match status" value="1"/>
</dbReference>
<keyword evidence="5" id="KW-0012">Acyltransferase</keyword>
<evidence type="ECO:0000259" key="4">
    <source>
        <dbReference type="PROSITE" id="PS52004"/>
    </source>
</evidence>
<dbReference type="InterPro" id="IPR016039">
    <property type="entry name" value="Thiolase-like"/>
</dbReference>
<reference evidence="5 6" key="1">
    <citation type="submission" date="2019-02" db="EMBL/GenBank/DDBJ databases">
        <title>Deep-cultivation of Planctomycetes and their phenomic and genomic characterization uncovers novel biology.</title>
        <authorList>
            <person name="Wiegand S."/>
            <person name="Jogler M."/>
            <person name="Boedeker C."/>
            <person name="Pinto D."/>
            <person name="Vollmers J."/>
            <person name="Rivas-Marin E."/>
            <person name="Kohn T."/>
            <person name="Peeters S.H."/>
            <person name="Heuer A."/>
            <person name="Rast P."/>
            <person name="Oberbeckmann S."/>
            <person name="Bunk B."/>
            <person name="Jeske O."/>
            <person name="Meyerdierks A."/>
            <person name="Storesund J.E."/>
            <person name="Kallscheuer N."/>
            <person name="Luecker S."/>
            <person name="Lage O.M."/>
            <person name="Pohl T."/>
            <person name="Merkel B.J."/>
            <person name="Hornburger P."/>
            <person name="Mueller R.-W."/>
            <person name="Bruemmer F."/>
            <person name="Labrenz M."/>
            <person name="Spormann A.M."/>
            <person name="Op den Camp H."/>
            <person name="Overmann J."/>
            <person name="Amann R."/>
            <person name="Jetten M.S.M."/>
            <person name="Mascher T."/>
            <person name="Medema M.H."/>
            <person name="Devos D.P."/>
            <person name="Kaster A.-K."/>
            <person name="Ovreas L."/>
            <person name="Rohde M."/>
            <person name="Galperin M.Y."/>
            <person name="Jogler C."/>
        </authorList>
    </citation>
    <scope>NUCLEOTIDE SEQUENCE [LARGE SCALE GENOMIC DNA]</scope>
    <source>
        <strain evidence="5 6">ETA_A8</strain>
    </source>
</reference>
<sequence>MTRRVVITGIGLVSPLGNSASQLWDALAQEKTGIAELTSIPTASLPTPFGAEAREFTGSIEEFGPLEKTLSRNIKKNLRVMCREIQMGVAVAQLCINDAGLKLDSIDRDRLGVLYGSDYMLTLPGEFALGVRKCLDAQGHFDFTKWADEGLPAVEPLWLLKYLPNLPAAHVAIFNELRGPNNSLTSREASSNLAVFEAYHTIVRGHADRMLAGATGTRIHPARSVHVAMQETLAEGSDPATLSRPFDRARTGQVLGEGAACILLEELASAEARGAKIIGEIIGGGSSIVASRQSEPDEKTAIANVLKQSLQSAKLKPAEVGHIHAHGLSDVRLDRLESQGIAAALGADKDRVPVTAAKSYFGNLGAASGLIEAIASTLALENGSLFPIQSLTELDPECPIRPAKKGDRAGSTCINLSVTPQGQASGIVIRRWAS</sequence>
<accession>A0A517YEG2</accession>
<protein>
    <submittedName>
        <fullName evidence="5">3-oxoacyl-[acyl-carrier-protein] synthase 2</fullName>
        <ecNumber evidence="5">2.3.1.179</ecNumber>
    </submittedName>
</protein>
<evidence type="ECO:0000313" key="5">
    <source>
        <dbReference type="EMBL" id="QDU28616.1"/>
    </source>
</evidence>
<dbReference type="InterPro" id="IPR000794">
    <property type="entry name" value="Beta-ketoacyl_synthase"/>
</dbReference>
<dbReference type="PANTHER" id="PTHR11712:SF336">
    <property type="entry name" value="3-OXOACYL-[ACYL-CARRIER-PROTEIN] SYNTHASE, MITOCHONDRIAL"/>
    <property type="match status" value="1"/>
</dbReference>
<proteinExistence type="inferred from homology"/>
<gene>
    <name evidence="5" type="primary">fabF_2</name>
    <name evidence="5" type="ORF">ETAA8_37190</name>
</gene>
<evidence type="ECO:0000256" key="1">
    <source>
        <dbReference type="ARBA" id="ARBA00008467"/>
    </source>
</evidence>
<keyword evidence="6" id="KW-1185">Reference proteome</keyword>
<dbReference type="OrthoDB" id="292158at2"/>
<dbReference type="EMBL" id="CP036274">
    <property type="protein sequence ID" value="QDU28616.1"/>
    <property type="molecule type" value="Genomic_DNA"/>
</dbReference>
<evidence type="ECO:0000313" key="6">
    <source>
        <dbReference type="Proteomes" id="UP000315017"/>
    </source>
</evidence>
<dbReference type="PANTHER" id="PTHR11712">
    <property type="entry name" value="POLYKETIDE SYNTHASE-RELATED"/>
    <property type="match status" value="1"/>
</dbReference>
<dbReference type="InterPro" id="IPR014031">
    <property type="entry name" value="Ketoacyl_synth_C"/>
</dbReference>